<evidence type="ECO:0000256" key="1">
    <source>
        <dbReference type="SAM" id="Phobius"/>
    </source>
</evidence>
<keyword evidence="1" id="KW-0812">Transmembrane</keyword>
<name>A0AAW1DBT2_9HEMI</name>
<dbReference type="Proteomes" id="UP001461498">
    <property type="component" value="Unassembled WGS sequence"/>
</dbReference>
<evidence type="ECO:0000313" key="2">
    <source>
        <dbReference type="EMBL" id="KAK9505974.1"/>
    </source>
</evidence>
<proteinExistence type="predicted"/>
<comment type="caution">
    <text evidence="2">The sequence shown here is derived from an EMBL/GenBank/DDBJ whole genome shotgun (WGS) entry which is preliminary data.</text>
</comment>
<accession>A0AAW1DBT2</accession>
<protein>
    <submittedName>
        <fullName evidence="2">Uncharacterized protein</fullName>
    </submittedName>
</protein>
<gene>
    <name evidence="2" type="ORF">O3M35_009927</name>
</gene>
<organism evidence="2 3">
    <name type="scientific">Rhynocoris fuscipes</name>
    <dbReference type="NCBI Taxonomy" id="488301"/>
    <lineage>
        <taxon>Eukaryota</taxon>
        <taxon>Metazoa</taxon>
        <taxon>Ecdysozoa</taxon>
        <taxon>Arthropoda</taxon>
        <taxon>Hexapoda</taxon>
        <taxon>Insecta</taxon>
        <taxon>Pterygota</taxon>
        <taxon>Neoptera</taxon>
        <taxon>Paraneoptera</taxon>
        <taxon>Hemiptera</taxon>
        <taxon>Heteroptera</taxon>
        <taxon>Panheteroptera</taxon>
        <taxon>Cimicomorpha</taxon>
        <taxon>Reduviidae</taxon>
        <taxon>Harpactorinae</taxon>
        <taxon>Harpactorini</taxon>
        <taxon>Rhynocoris</taxon>
    </lineage>
</organism>
<sequence length="133" mass="15392">MGGGWGIEDRVRLRDEDEDEEDEHYYNNESVCNLEVNWETRLACMNEGGVDPVLLVTSASTHHNPIAITFIVLLVSIVICTSGFVIWKKWPTIQLMSCRRFRYTQPSYSEMGVLSPINIYDEDEEIIFKVHHQ</sequence>
<evidence type="ECO:0000313" key="3">
    <source>
        <dbReference type="Proteomes" id="UP001461498"/>
    </source>
</evidence>
<keyword evidence="1" id="KW-0472">Membrane</keyword>
<keyword evidence="1" id="KW-1133">Transmembrane helix</keyword>
<feature type="transmembrane region" description="Helical" evidence="1">
    <location>
        <begin position="66"/>
        <end position="87"/>
    </location>
</feature>
<dbReference type="AlphaFoldDB" id="A0AAW1DBT2"/>
<dbReference type="EMBL" id="JAPXFL010000006">
    <property type="protein sequence ID" value="KAK9505974.1"/>
    <property type="molecule type" value="Genomic_DNA"/>
</dbReference>
<reference evidence="2 3" key="1">
    <citation type="submission" date="2022-12" db="EMBL/GenBank/DDBJ databases">
        <title>Chromosome-level genome assembly of true bugs.</title>
        <authorList>
            <person name="Ma L."/>
            <person name="Li H."/>
        </authorList>
    </citation>
    <scope>NUCLEOTIDE SEQUENCE [LARGE SCALE GENOMIC DNA]</scope>
    <source>
        <strain evidence="2">Lab_2022b</strain>
    </source>
</reference>
<keyword evidence="3" id="KW-1185">Reference proteome</keyword>